<gene>
    <name evidence="2" type="ORF">RirG_250150</name>
</gene>
<feature type="transmembrane region" description="Helical" evidence="1">
    <location>
        <begin position="126"/>
        <end position="143"/>
    </location>
</feature>
<dbReference type="EMBL" id="JEMT01029219">
    <property type="protein sequence ID" value="EXX52761.1"/>
    <property type="molecule type" value="Genomic_DNA"/>
</dbReference>
<keyword evidence="1" id="KW-1133">Transmembrane helix</keyword>
<evidence type="ECO:0000313" key="3">
    <source>
        <dbReference type="Proteomes" id="UP000022910"/>
    </source>
</evidence>
<sequence length="144" mass="17109">MDVNGKPTYWKIENINVRRAFYVQNKRSSQLRAFKWNYWRSPLGENQEIYSGCNHSPQRRLLRASIASTSKDGRIQEVITISGAIEAVIEFDDGSEERIDLYFEYFDLMSNTSNQYLFTIQFYDNMFVNLWFLTIKSILLFFLD</sequence>
<dbReference type="AlphaFoldDB" id="A0A015K010"/>
<dbReference type="Proteomes" id="UP000022910">
    <property type="component" value="Unassembled WGS sequence"/>
</dbReference>
<protein>
    <submittedName>
        <fullName evidence="2">Uncharacterized protein</fullName>
    </submittedName>
</protein>
<keyword evidence="1" id="KW-0472">Membrane</keyword>
<accession>A0A015K010</accession>
<keyword evidence="1" id="KW-0812">Transmembrane</keyword>
<dbReference type="HOGENOM" id="CLU_1797527_0_0_1"/>
<reference evidence="2 3" key="1">
    <citation type="submission" date="2014-02" db="EMBL/GenBank/DDBJ databases">
        <title>Single nucleus genome sequencing reveals high similarity among nuclei of an endomycorrhizal fungus.</title>
        <authorList>
            <person name="Lin K."/>
            <person name="Geurts R."/>
            <person name="Zhang Z."/>
            <person name="Limpens E."/>
            <person name="Saunders D.G."/>
            <person name="Mu D."/>
            <person name="Pang E."/>
            <person name="Cao H."/>
            <person name="Cha H."/>
            <person name="Lin T."/>
            <person name="Zhou Q."/>
            <person name="Shang Y."/>
            <person name="Li Y."/>
            <person name="Ivanov S."/>
            <person name="Sharma T."/>
            <person name="Velzen R.V."/>
            <person name="Ruijter N.D."/>
            <person name="Aanen D.K."/>
            <person name="Win J."/>
            <person name="Kamoun S."/>
            <person name="Bisseling T."/>
            <person name="Huang S."/>
        </authorList>
    </citation>
    <scope>NUCLEOTIDE SEQUENCE [LARGE SCALE GENOMIC DNA]</scope>
    <source>
        <strain evidence="3">DAOM197198w</strain>
    </source>
</reference>
<organism evidence="2 3">
    <name type="scientific">Rhizophagus irregularis (strain DAOM 197198w)</name>
    <name type="common">Glomus intraradices</name>
    <dbReference type="NCBI Taxonomy" id="1432141"/>
    <lineage>
        <taxon>Eukaryota</taxon>
        <taxon>Fungi</taxon>
        <taxon>Fungi incertae sedis</taxon>
        <taxon>Mucoromycota</taxon>
        <taxon>Glomeromycotina</taxon>
        <taxon>Glomeromycetes</taxon>
        <taxon>Glomerales</taxon>
        <taxon>Glomeraceae</taxon>
        <taxon>Rhizophagus</taxon>
    </lineage>
</organism>
<comment type="caution">
    <text evidence="2">The sequence shown here is derived from an EMBL/GenBank/DDBJ whole genome shotgun (WGS) entry which is preliminary data.</text>
</comment>
<evidence type="ECO:0000256" key="1">
    <source>
        <dbReference type="SAM" id="Phobius"/>
    </source>
</evidence>
<name>A0A015K010_RHIIW</name>
<evidence type="ECO:0000313" key="2">
    <source>
        <dbReference type="EMBL" id="EXX52761.1"/>
    </source>
</evidence>
<keyword evidence="3" id="KW-1185">Reference proteome</keyword>
<proteinExistence type="predicted"/>